<evidence type="ECO:0000313" key="2">
    <source>
        <dbReference type="Proteomes" id="UP001177021"/>
    </source>
</evidence>
<keyword evidence="2" id="KW-1185">Reference proteome</keyword>
<proteinExistence type="predicted"/>
<accession>A0ACB0IA98</accession>
<gene>
    <name evidence="1" type="ORF">MILVUS5_LOCUS1004</name>
</gene>
<dbReference type="Proteomes" id="UP001177021">
    <property type="component" value="Unassembled WGS sequence"/>
</dbReference>
<sequence length="85" mass="10099">MLKRQKTFNEILKWHTVEQLLDELDELKHYEGILVIGATNFLESLDKVLVRPGRFDCHVFIENPDVEGRRQILESHDLFSIMKFD</sequence>
<dbReference type="EMBL" id="CASHSV030000001">
    <property type="protein sequence ID" value="CAJ2628895.1"/>
    <property type="molecule type" value="Genomic_DNA"/>
</dbReference>
<reference evidence="1" key="1">
    <citation type="submission" date="2023-10" db="EMBL/GenBank/DDBJ databases">
        <authorList>
            <person name="Rodriguez Cubillos JULIANA M."/>
            <person name="De Vega J."/>
        </authorList>
    </citation>
    <scope>NUCLEOTIDE SEQUENCE</scope>
</reference>
<protein>
    <submittedName>
        <fullName evidence="1">Uncharacterized protein</fullName>
    </submittedName>
</protein>
<comment type="caution">
    <text evidence="1">The sequence shown here is derived from an EMBL/GenBank/DDBJ whole genome shotgun (WGS) entry which is preliminary data.</text>
</comment>
<evidence type="ECO:0000313" key="1">
    <source>
        <dbReference type="EMBL" id="CAJ2628895.1"/>
    </source>
</evidence>
<name>A0ACB0IA98_TRIPR</name>
<organism evidence="1 2">
    <name type="scientific">Trifolium pratense</name>
    <name type="common">Red clover</name>
    <dbReference type="NCBI Taxonomy" id="57577"/>
    <lineage>
        <taxon>Eukaryota</taxon>
        <taxon>Viridiplantae</taxon>
        <taxon>Streptophyta</taxon>
        <taxon>Embryophyta</taxon>
        <taxon>Tracheophyta</taxon>
        <taxon>Spermatophyta</taxon>
        <taxon>Magnoliopsida</taxon>
        <taxon>eudicotyledons</taxon>
        <taxon>Gunneridae</taxon>
        <taxon>Pentapetalae</taxon>
        <taxon>rosids</taxon>
        <taxon>fabids</taxon>
        <taxon>Fabales</taxon>
        <taxon>Fabaceae</taxon>
        <taxon>Papilionoideae</taxon>
        <taxon>50 kb inversion clade</taxon>
        <taxon>NPAAA clade</taxon>
        <taxon>Hologalegina</taxon>
        <taxon>IRL clade</taxon>
        <taxon>Trifolieae</taxon>
        <taxon>Trifolium</taxon>
    </lineage>
</organism>